<organism evidence="1 2">
    <name type="scientific">Owenia fusiformis</name>
    <name type="common">Polychaete worm</name>
    <dbReference type="NCBI Taxonomy" id="6347"/>
    <lineage>
        <taxon>Eukaryota</taxon>
        <taxon>Metazoa</taxon>
        <taxon>Spiralia</taxon>
        <taxon>Lophotrochozoa</taxon>
        <taxon>Annelida</taxon>
        <taxon>Polychaeta</taxon>
        <taxon>Sedentaria</taxon>
        <taxon>Canalipalpata</taxon>
        <taxon>Sabellida</taxon>
        <taxon>Oweniida</taxon>
        <taxon>Oweniidae</taxon>
        <taxon>Owenia</taxon>
    </lineage>
</organism>
<dbReference type="EMBL" id="CAIIXF020000008">
    <property type="protein sequence ID" value="CAH1791705.1"/>
    <property type="molecule type" value="Genomic_DNA"/>
</dbReference>
<reference evidence="1" key="1">
    <citation type="submission" date="2022-03" db="EMBL/GenBank/DDBJ databases">
        <authorList>
            <person name="Martin C."/>
        </authorList>
    </citation>
    <scope>NUCLEOTIDE SEQUENCE</scope>
</reference>
<evidence type="ECO:0000313" key="2">
    <source>
        <dbReference type="Proteomes" id="UP000749559"/>
    </source>
</evidence>
<evidence type="ECO:0008006" key="3">
    <source>
        <dbReference type="Google" id="ProtNLM"/>
    </source>
</evidence>
<gene>
    <name evidence="1" type="ORF">OFUS_LOCUS16760</name>
</gene>
<name>A0A8S4PJN0_OWEFU</name>
<sequence length="346" mass="40091">MLDLGLPVTQRDIGYHIENGISKGRRNLYATVDCITPENCTVNPLSASKLYWAVSIPTALYGAEVLEYNDSSLGKLERFHTQTAKHIQGLPKHTTDCASLSQIGWCDISEVIAMKKLMYFWHIFNTCAGQCKAVSIARWYILLFKIFIVGMSVSSPIAEIIKLGTRFNLLDRMKSYIDQGIFPKKHHWKKISKNAVSNYYINRWHLKCMMYTKIKTYRDVVNNRVPIIWYQLCKYRPDLIFKCKFMVRLLVGEAIGRYAEAKENRLCPLCGECETLIHFIKDCTELKSRRLLLKPLIDKYGMAYCPLSSLQMSRMTVYLLLTLCMRCINIEQTPFCKYHPDLVLFT</sequence>
<dbReference type="Proteomes" id="UP000749559">
    <property type="component" value="Unassembled WGS sequence"/>
</dbReference>
<dbReference type="OrthoDB" id="6364565at2759"/>
<proteinExistence type="predicted"/>
<accession>A0A8S4PJN0</accession>
<evidence type="ECO:0000313" key="1">
    <source>
        <dbReference type="EMBL" id="CAH1791705.1"/>
    </source>
</evidence>
<protein>
    <recommendedName>
        <fullName evidence="3">Reverse transcriptase zinc-binding domain-containing protein</fullName>
    </recommendedName>
</protein>
<keyword evidence="2" id="KW-1185">Reference proteome</keyword>
<comment type="caution">
    <text evidence="1">The sequence shown here is derived from an EMBL/GenBank/DDBJ whole genome shotgun (WGS) entry which is preliminary data.</text>
</comment>
<dbReference type="AlphaFoldDB" id="A0A8S4PJN0"/>